<accession>A0AAE3JL90</accession>
<dbReference type="EMBL" id="JAINWA010000003">
    <property type="protein sequence ID" value="MCD1656005.1"/>
    <property type="molecule type" value="Genomic_DNA"/>
</dbReference>
<sequence length="220" mass="25507">MGYSILSIIENQIVQYFVTSIDEVKSLYGVDSNSMVIEAENEIEYTQIKHHDELKDNLCQTFPGYLAEEAFVEDCLNNNIIIEKINQSKSNFIQYIKHAGKISIKRPDYIIVGEKVAIEVKARNIKFYNNRNVVGIDIRDFKKYKNFQDVFNMKVYFAFYELDSEYKLIKDSLKMISINEIAKGANDNIIKCATSYMMYYESLTPGIELLNNFRLTTAST</sequence>
<organism evidence="1 2">
    <name type="scientific">Teretinema zuelzerae</name>
    <dbReference type="NCBI Taxonomy" id="156"/>
    <lineage>
        <taxon>Bacteria</taxon>
        <taxon>Pseudomonadati</taxon>
        <taxon>Spirochaetota</taxon>
        <taxon>Spirochaetia</taxon>
        <taxon>Spirochaetales</taxon>
        <taxon>Treponemataceae</taxon>
        <taxon>Teretinema</taxon>
    </lineage>
</organism>
<dbReference type="RefSeq" id="WP_230758279.1">
    <property type="nucleotide sequence ID" value="NZ_JAINWA010000003.1"/>
</dbReference>
<comment type="caution">
    <text evidence="1">The sequence shown here is derived from an EMBL/GenBank/DDBJ whole genome shotgun (WGS) entry which is preliminary data.</text>
</comment>
<reference evidence="1" key="1">
    <citation type="submission" date="2021-08" db="EMBL/GenBank/DDBJ databases">
        <title>Comparative analyses of Brucepasteria parasyntrophica and Teretinema zuelzerae.</title>
        <authorList>
            <person name="Song Y."/>
            <person name="Brune A."/>
        </authorList>
    </citation>
    <scope>NUCLEOTIDE SEQUENCE</scope>
    <source>
        <strain evidence="1">DSM 1903</strain>
    </source>
</reference>
<dbReference type="Proteomes" id="UP001198163">
    <property type="component" value="Unassembled WGS sequence"/>
</dbReference>
<proteinExistence type="predicted"/>
<protein>
    <submittedName>
        <fullName evidence="1">Uncharacterized protein</fullName>
    </submittedName>
</protein>
<gene>
    <name evidence="1" type="ORF">K7J14_15000</name>
</gene>
<evidence type="ECO:0000313" key="2">
    <source>
        <dbReference type="Proteomes" id="UP001198163"/>
    </source>
</evidence>
<dbReference type="AlphaFoldDB" id="A0AAE3JL90"/>
<evidence type="ECO:0000313" key="1">
    <source>
        <dbReference type="EMBL" id="MCD1656005.1"/>
    </source>
</evidence>
<name>A0AAE3JL90_9SPIR</name>
<keyword evidence="2" id="KW-1185">Reference proteome</keyword>